<dbReference type="Pfam" id="PF04304">
    <property type="entry name" value="DUF454"/>
    <property type="match status" value="1"/>
</dbReference>
<keyword evidence="1" id="KW-0812">Transmembrane</keyword>
<evidence type="ECO:0000313" key="2">
    <source>
        <dbReference type="EMBL" id="MFD1782639.1"/>
    </source>
</evidence>
<organism evidence="2 3">
    <name type="scientific">Phenylobacterium terrae</name>
    <dbReference type="NCBI Taxonomy" id="2665495"/>
    <lineage>
        <taxon>Bacteria</taxon>
        <taxon>Pseudomonadati</taxon>
        <taxon>Pseudomonadota</taxon>
        <taxon>Alphaproteobacteria</taxon>
        <taxon>Caulobacterales</taxon>
        <taxon>Caulobacteraceae</taxon>
        <taxon>Phenylobacterium</taxon>
    </lineage>
</organism>
<keyword evidence="3" id="KW-1185">Reference proteome</keyword>
<feature type="transmembrane region" description="Helical" evidence="1">
    <location>
        <begin position="23"/>
        <end position="42"/>
    </location>
</feature>
<dbReference type="EMBL" id="JBHUEY010000001">
    <property type="protein sequence ID" value="MFD1782639.1"/>
    <property type="molecule type" value="Genomic_DNA"/>
</dbReference>
<reference evidence="3" key="1">
    <citation type="journal article" date="2019" name="Int. J. Syst. Evol. Microbiol.">
        <title>The Global Catalogue of Microorganisms (GCM) 10K type strain sequencing project: providing services to taxonomists for standard genome sequencing and annotation.</title>
        <authorList>
            <consortium name="The Broad Institute Genomics Platform"/>
            <consortium name="The Broad Institute Genome Sequencing Center for Infectious Disease"/>
            <person name="Wu L."/>
            <person name="Ma J."/>
        </authorList>
    </citation>
    <scope>NUCLEOTIDE SEQUENCE [LARGE SCALE GENOMIC DNA]</scope>
    <source>
        <strain evidence="3">DFY28</strain>
    </source>
</reference>
<sequence>MSPSEPPEQVDKPRRARGRAEVLFYRAFGVVCVGLAAIGAVLPLMPTTVFLLLAVWAFARGAPELGERLYADPRFGPLLRDWDERRAIPVRAKIIAVIGMAAGLAIVIWRSDGPIAPAIASVVILAGAAFVLSRPS</sequence>
<dbReference type="InterPro" id="IPR007401">
    <property type="entry name" value="DUF454"/>
</dbReference>
<comment type="caution">
    <text evidence="2">The sequence shown here is derived from an EMBL/GenBank/DDBJ whole genome shotgun (WGS) entry which is preliminary data.</text>
</comment>
<keyword evidence="1" id="KW-0472">Membrane</keyword>
<dbReference type="PANTHER" id="PTHR35813">
    <property type="entry name" value="INNER MEMBRANE PROTEIN YBAN"/>
    <property type="match status" value="1"/>
</dbReference>
<name>A0ABW4MXD4_9CAUL</name>
<evidence type="ECO:0000256" key="1">
    <source>
        <dbReference type="SAM" id="Phobius"/>
    </source>
</evidence>
<keyword evidence="1" id="KW-1133">Transmembrane helix</keyword>
<feature type="transmembrane region" description="Helical" evidence="1">
    <location>
        <begin position="90"/>
        <end position="109"/>
    </location>
</feature>
<dbReference type="RefSeq" id="WP_377282313.1">
    <property type="nucleotide sequence ID" value="NZ_JBHRSI010000006.1"/>
</dbReference>
<accession>A0ABW4MXD4</accession>
<dbReference type="Proteomes" id="UP001597237">
    <property type="component" value="Unassembled WGS sequence"/>
</dbReference>
<dbReference type="PIRSF" id="PIRSF016789">
    <property type="entry name" value="DUF454"/>
    <property type="match status" value="1"/>
</dbReference>
<gene>
    <name evidence="2" type="ORF">ACFSC0_04470</name>
</gene>
<proteinExistence type="predicted"/>
<feature type="transmembrane region" description="Helical" evidence="1">
    <location>
        <begin position="115"/>
        <end position="133"/>
    </location>
</feature>
<dbReference type="PANTHER" id="PTHR35813:SF1">
    <property type="entry name" value="INNER MEMBRANE PROTEIN YBAN"/>
    <property type="match status" value="1"/>
</dbReference>
<evidence type="ECO:0000313" key="3">
    <source>
        <dbReference type="Proteomes" id="UP001597237"/>
    </source>
</evidence>
<protein>
    <submittedName>
        <fullName evidence="2">YbaN family protein</fullName>
    </submittedName>
</protein>